<evidence type="ECO:0000313" key="2">
    <source>
        <dbReference type="EMBL" id="QUJ71939.1"/>
    </source>
</evidence>
<evidence type="ECO:0000313" key="3">
    <source>
        <dbReference type="Proteomes" id="UP000682967"/>
    </source>
</evidence>
<sequence>MDPEDVDLEDLINSSSGSVDDLNVDSKLELAQKVKTLGSLKLDDEGRMLISCPAYTSSNTDYICGIFPLPDPGGDGFKQVCTGPNMEIYKDSSLGSGRACASNCPYNPARLDESSDDGDDSGGLFS</sequence>
<feature type="region of interest" description="Disordered" evidence="1">
    <location>
        <begin position="1"/>
        <end position="20"/>
    </location>
</feature>
<evidence type="ECO:0000256" key="1">
    <source>
        <dbReference type="SAM" id="MobiDB-lite"/>
    </source>
</evidence>
<protein>
    <submittedName>
        <fullName evidence="2">Uncharacterized protein</fullName>
    </submittedName>
</protein>
<dbReference type="Proteomes" id="UP000682967">
    <property type="component" value="Chromosome"/>
</dbReference>
<organism evidence="2 3">
    <name type="scientific">Haloarcula marismortui ATCC 33800</name>
    <dbReference type="NCBI Taxonomy" id="662476"/>
    <lineage>
        <taxon>Archaea</taxon>
        <taxon>Methanobacteriati</taxon>
        <taxon>Methanobacteriota</taxon>
        <taxon>Stenosarchaea group</taxon>
        <taxon>Halobacteria</taxon>
        <taxon>Halobacteriales</taxon>
        <taxon>Haloarculaceae</taxon>
        <taxon>Haloarcula</taxon>
    </lineage>
</organism>
<accession>A0A8T8KC77</accession>
<gene>
    <name evidence="2" type="ORF">KDQ40_14795</name>
</gene>
<name>A0A8T8KC77_9EURY</name>
<dbReference type="AlphaFoldDB" id="A0A8T8KC77"/>
<dbReference type="KEGG" id="hsin:KDQ40_14795"/>
<dbReference type="GeneID" id="64824249"/>
<reference evidence="2" key="1">
    <citation type="submission" date="2021-04" db="EMBL/GenBank/DDBJ databases">
        <title>Complete Genome sequence and Methylome Analysis of the Haloarchaeon Haloarcula sinaiiensis.</title>
        <authorList>
            <person name="Fomenkov A."/>
            <person name="DasSarma P."/>
            <person name="DasSarma S."/>
            <person name="Roberts R.J."/>
        </authorList>
    </citation>
    <scope>NUCLEOTIDE SEQUENCE</scope>
    <source>
        <strain evidence="2">ATCC 33800</strain>
    </source>
</reference>
<feature type="compositionally biased region" description="Acidic residues" evidence="1">
    <location>
        <begin position="1"/>
        <end position="10"/>
    </location>
</feature>
<dbReference type="RefSeq" id="WP_152418953.1">
    <property type="nucleotide sequence ID" value="NZ_AOLR01000008.1"/>
</dbReference>
<proteinExistence type="predicted"/>
<dbReference type="EMBL" id="CP073366">
    <property type="protein sequence ID" value="QUJ71939.1"/>
    <property type="molecule type" value="Genomic_DNA"/>
</dbReference>